<name>K3WWH6_GLOUD</name>
<accession>K3WWH6</accession>
<dbReference type="EMBL" id="GL376632">
    <property type="status" value="NOT_ANNOTATED_CDS"/>
    <property type="molecule type" value="Genomic_DNA"/>
</dbReference>
<feature type="region of interest" description="Disordered" evidence="1">
    <location>
        <begin position="75"/>
        <end position="101"/>
    </location>
</feature>
<evidence type="ECO:0000256" key="1">
    <source>
        <dbReference type="SAM" id="MobiDB-lite"/>
    </source>
</evidence>
<feature type="compositionally biased region" description="Low complexity" evidence="1">
    <location>
        <begin position="192"/>
        <end position="210"/>
    </location>
</feature>
<dbReference type="AlphaFoldDB" id="K3WWH6"/>
<feature type="region of interest" description="Disordered" evidence="1">
    <location>
        <begin position="309"/>
        <end position="329"/>
    </location>
</feature>
<feature type="compositionally biased region" description="Polar residues" evidence="1">
    <location>
        <begin position="85"/>
        <end position="101"/>
    </location>
</feature>
<evidence type="ECO:0000313" key="3">
    <source>
        <dbReference type="Proteomes" id="UP000019132"/>
    </source>
</evidence>
<feature type="compositionally biased region" description="Basic and acidic residues" evidence="1">
    <location>
        <begin position="657"/>
        <end position="678"/>
    </location>
</feature>
<reference evidence="2" key="3">
    <citation type="submission" date="2015-02" db="UniProtKB">
        <authorList>
            <consortium name="EnsemblProtists"/>
        </authorList>
    </citation>
    <scope>IDENTIFICATION</scope>
    <source>
        <strain evidence="2">DAOM BR144</strain>
    </source>
</reference>
<feature type="region of interest" description="Disordered" evidence="1">
    <location>
        <begin position="348"/>
        <end position="369"/>
    </location>
</feature>
<organism evidence="2 3">
    <name type="scientific">Globisporangium ultimum (strain ATCC 200006 / CBS 805.95 / DAOM BR144)</name>
    <name type="common">Pythium ultimum</name>
    <dbReference type="NCBI Taxonomy" id="431595"/>
    <lineage>
        <taxon>Eukaryota</taxon>
        <taxon>Sar</taxon>
        <taxon>Stramenopiles</taxon>
        <taxon>Oomycota</taxon>
        <taxon>Peronosporomycetes</taxon>
        <taxon>Pythiales</taxon>
        <taxon>Pythiaceae</taxon>
        <taxon>Globisporangium</taxon>
    </lineage>
</organism>
<feature type="region of interest" description="Disordered" evidence="1">
    <location>
        <begin position="165"/>
        <end position="226"/>
    </location>
</feature>
<dbReference type="InParanoid" id="K3WWH6"/>
<dbReference type="HOGENOM" id="CLU_010635_0_0_1"/>
<dbReference type="VEuPathDB" id="FungiDB:PYU1_G009306"/>
<proteinExistence type="predicted"/>
<dbReference type="Proteomes" id="UP000019132">
    <property type="component" value="Unassembled WGS sequence"/>
</dbReference>
<evidence type="ECO:0000313" key="2">
    <source>
        <dbReference type="EnsemblProtists" id="PYU1_T009324"/>
    </source>
</evidence>
<reference evidence="3" key="1">
    <citation type="journal article" date="2010" name="Genome Biol.">
        <title>Genome sequence of the necrotrophic plant pathogen Pythium ultimum reveals original pathogenicity mechanisms and effector repertoire.</title>
        <authorList>
            <person name="Levesque C.A."/>
            <person name="Brouwer H."/>
            <person name="Cano L."/>
            <person name="Hamilton J.P."/>
            <person name="Holt C."/>
            <person name="Huitema E."/>
            <person name="Raffaele S."/>
            <person name="Robideau G.P."/>
            <person name="Thines M."/>
            <person name="Win J."/>
            <person name="Zerillo M.M."/>
            <person name="Beakes G.W."/>
            <person name="Boore J.L."/>
            <person name="Busam D."/>
            <person name="Dumas B."/>
            <person name="Ferriera S."/>
            <person name="Fuerstenberg S.I."/>
            <person name="Gachon C.M."/>
            <person name="Gaulin E."/>
            <person name="Govers F."/>
            <person name="Grenville-Briggs L."/>
            <person name="Horner N."/>
            <person name="Hostetler J."/>
            <person name="Jiang R.H."/>
            <person name="Johnson J."/>
            <person name="Krajaejun T."/>
            <person name="Lin H."/>
            <person name="Meijer H.J."/>
            <person name="Moore B."/>
            <person name="Morris P."/>
            <person name="Phuntmart V."/>
            <person name="Puiu D."/>
            <person name="Shetty J."/>
            <person name="Stajich J.E."/>
            <person name="Tripathy S."/>
            <person name="Wawra S."/>
            <person name="van West P."/>
            <person name="Whitty B.R."/>
            <person name="Coutinho P.M."/>
            <person name="Henrissat B."/>
            <person name="Martin F."/>
            <person name="Thomas P.D."/>
            <person name="Tyler B.M."/>
            <person name="De Vries R.P."/>
            <person name="Kamoun S."/>
            <person name="Yandell M."/>
            <person name="Tisserat N."/>
            <person name="Buell C.R."/>
        </authorList>
    </citation>
    <scope>NUCLEOTIDE SEQUENCE</scope>
    <source>
        <strain evidence="3">DAOM:BR144</strain>
    </source>
</reference>
<feature type="region of interest" description="Disordered" evidence="1">
    <location>
        <begin position="466"/>
        <end position="485"/>
    </location>
</feature>
<dbReference type="OMA" id="RYDHEDK"/>
<dbReference type="eggNOG" id="ENOG502S7C6">
    <property type="taxonomic scope" value="Eukaryota"/>
</dbReference>
<dbReference type="EnsemblProtists" id="PYU1_T009324">
    <property type="protein sequence ID" value="PYU1_T009324"/>
    <property type="gene ID" value="PYU1_G009306"/>
</dbReference>
<feature type="region of interest" description="Disordered" evidence="1">
    <location>
        <begin position="657"/>
        <end position="683"/>
    </location>
</feature>
<reference evidence="3" key="2">
    <citation type="submission" date="2010-04" db="EMBL/GenBank/DDBJ databases">
        <authorList>
            <person name="Buell R."/>
            <person name="Hamilton J."/>
            <person name="Hostetler J."/>
        </authorList>
    </citation>
    <scope>NUCLEOTIDE SEQUENCE [LARGE SCALE GENOMIC DNA]</scope>
    <source>
        <strain evidence="3">DAOM:BR144</strain>
    </source>
</reference>
<protein>
    <submittedName>
        <fullName evidence="2">Uncharacterized protein</fullName>
    </submittedName>
</protein>
<sequence length="744" mass="82485">MVMVLDLSFDSNVNEHFQDGSAPTGGQSSSSLDTMIFNFRASSIKSTTGGRQTTELSDTSLMSSPLRSLSMLVASPPRSSKLKTNRSGNLTFPNTKSNKKSATVKNIRAPARYHLSDESDADEEVIKPMPKLTQVPRPKPSLLQIPKSRLREISKPLYPIANTINVKSMPRSPSPLKAKMPRARYNPGQVEPKSSSSTPASSSLSSPDSSILGDIEPPDTLGDDSIDQLIDQDINELSRLISSGHESMRDKIPAFEQSYRSPTAEDMTASLTQSTRFRKGNFSEASPISPYLSPVLEKHSLFKLQLPRRHRRAQNDDQPPPAPPADDTDAAKDSFALELLKLRESVRSQANATKAENEKVEVQAAAPEPGTEINEETTANIRDVSNAINGALLLALQPFEKRRKEYIEQDKEEAKTEVKDAPPGFNAELPLVTQVIVEQLDLTFGTMTAQRNAELKAEKDAAAEARAAEEAKAKDTEAKKASDERAAKEKEMEILSLIPMRGKLLASSLDIENALLRLEIAETRVNQTVQTIAGSDSAAFSKLEASLGLQLENELATLRQQTIRRIHDMEQRLQTPQEAQAKTALVHPRTNWDRAVFEAEPSEPSENKPDDSEDGDIDQLETFHEILQRDIVQNLDLTILKLKHVLHIDAKEAAEAQEAKAREHEENAKKQLEQNRENARRKRELEDAEAACKRVMGITSLNQISSWVDEETQSHDDYFQTRAVIEHKEKALDAWAGVLHEAAD</sequence>
<keyword evidence="3" id="KW-1185">Reference proteome</keyword>